<keyword evidence="15" id="KW-1185">Reference proteome</keyword>
<feature type="transmembrane region" description="Helical" evidence="11">
    <location>
        <begin position="1878"/>
        <end position="1898"/>
    </location>
</feature>
<evidence type="ECO:0000256" key="11">
    <source>
        <dbReference type="SAM" id="Phobius"/>
    </source>
</evidence>
<feature type="domain" description="DDT" evidence="12">
    <location>
        <begin position="1175"/>
        <end position="1238"/>
    </location>
</feature>
<feature type="compositionally biased region" description="Basic and acidic residues" evidence="10">
    <location>
        <begin position="476"/>
        <end position="485"/>
    </location>
</feature>
<feature type="compositionally biased region" description="Polar residues" evidence="10">
    <location>
        <begin position="450"/>
        <end position="463"/>
    </location>
</feature>
<dbReference type="GO" id="GO:0000781">
    <property type="term" value="C:chromosome, telomeric region"/>
    <property type="evidence" value="ECO:0007669"/>
    <property type="project" value="GOC"/>
</dbReference>
<evidence type="ECO:0000256" key="5">
    <source>
        <dbReference type="ARBA" id="ARBA00023054"/>
    </source>
</evidence>
<feature type="coiled-coil region" evidence="9">
    <location>
        <begin position="1391"/>
        <end position="1425"/>
    </location>
</feature>
<keyword evidence="6 11" id="KW-0472">Membrane</keyword>
<feature type="compositionally biased region" description="Polar residues" evidence="10">
    <location>
        <begin position="333"/>
        <end position="349"/>
    </location>
</feature>
<feature type="compositionally biased region" description="Basic and acidic residues" evidence="10">
    <location>
        <begin position="1099"/>
        <end position="1130"/>
    </location>
</feature>
<name>A0AAW0EIX5_9AGAR</name>
<evidence type="ECO:0000256" key="9">
    <source>
        <dbReference type="SAM" id="Coils"/>
    </source>
</evidence>
<dbReference type="GO" id="GO:0005634">
    <property type="term" value="C:nucleus"/>
    <property type="evidence" value="ECO:0007669"/>
    <property type="project" value="UniProtKB-SubCell"/>
</dbReference>
<feature type="region of interest" description="Disordered" evidence="10">
    <location>
        <begin position="918"/>
        <end position="940"/>
    </location>
</feature>
<dbReference type="Pfam" id="PF01490">
    <property type="entry name" value="Aa_trans"/>
    <property type="match status" value="1"/>
</dbReference>
<dbReference type="PANTHER" id="PTHR32075">
    <property type="entry name" value="ISWI CHROMATIN-REMODELING COMPLEX SUBUNIT YPL216W-RELATED"/>
    <property type="match status" value="1"/>
</dbReference>
<dbReference type="PROSITE" id="PS51136">
    <property type="entry name" value="WAC"/>
    <property type="match status" value="1"/>
</dbReference>
<dbReference type="PROSITE" id="PS50827">
    <property type="entry name" value="DDT"/>
    <property type="match status" value="1"/>
</dbReference>
<feature type="region of interest" description="Disordered" evidence="10">
    <location>
        <begin position="305"/>
        <end position="360"/>
    </location>
</feature>
<keyword evidence="4 11" id="KW-1133">Transmembrane helix</keyword>
<dbReference type="Proteomes" id="UP001362999">
    <property type="component" value="Unassembled WGS sequence"/>
</dbReference>
<feature type="region of interest" description="Disordered" evidence="10">
    <location>
        <begin position="1079"/>
        <end position="1139"/>
    </location>
</feature>
<evidence type="ECO:0000256" key="10">
    <source>
        <dbReference type="SAM" id="MobiDB-lite"/>
    </source>
</evidence>
<dbReference type="GO" id="GO:0016020">
    <property type="term" value="C:membrane"/>
    <property type="evidence" value="ECO:0007669"/>
    <property type="project" value="UniProtKB-SubCell"/>
</dbReference>
<evidence type="ECO:0000259" key="12">
    <source>
        <dbReference type="PROSITE" id="PS50827"/>
    </source>
</evidence>
<dbReference type="PANTHER" id="PTHR32075:SF6">
    <property type="entry name" value="ISWI CHROMATIN-REMODELING COMPLEX SUBUNIT YPL216W-RELATED"/>
    <property type="match status" value="1"/>
</dbReference>
<evidence type="ECO:0000256" key="2">
    <source>
        <dbReference type="ARBA" id="ARBA00004370"/>
    </source>
</evidence>
<dbReference type="Pfam" id="PF15613">
    <property type="entry name" value="WSD"/>
    <property type="match status" value="1"/>
</dbReference>
<organism evidence="14 15">
    <name type="scientific">Favolaschia claudopus</name>
    <dbReference type="NCBI Taxonomy" id="2862362"/>
    <lineage>
        <taxon>Eukaryota</taxon>
        <taxon>Fungi</taxon>
        <taxon>Dikarya</taxon>
        <taxon>Basidiomycota</taxon>
        <taxon>Agaricomycotina</taxon>
        <taxon>Agaricomycetes</taxon>
        <taxon>Agaricomycetidae</taxon>
        <taxon>Agaricales</taxon>
        <taxon>Marasmiineae</taxon>
        <taxon>Mycenaceae</taxon>
        <taxon>Favolaschia</taxon>
    </lineage>
</organism>
<dbReference type="EMBL" id="JAWWNJ010000001">
    <property type="protein sequence ID" value="KAK7064476.1"/>
    <property type="molecule type" value="Genomic_DNA"/>
</dbReference>
<feature type="compositionally biased region" description="Polar residues" evidence="10">
    <location>
        <begin position="657"/>
        <end position="667"/>
    </location>
</feature>
<evidence type="ECO:0000256" key="1">
    <source>
        <dbReference type="ARBA" id="ARBA00004123"/>
    </source>
</evidence>
<dbReference type="Pfam" id="PF02791">
    <property type="entry name" value="DDT"/>
    <property type="match status" value="1"/>
</dbReference>
<feature type="coiled-coil region" evidence="9">
    <location>
        <begin position="1493"/>
        <end position="1527"/>
    </location>
</feature>
<protein>
    <submittedName>
        <fullName evidence="14">Transmembrane amino acid transporter protein-domain-containing protein</fullName>
    </submittedName>
</protein>
<feature type="transmembrane region" description="Helical" evidence="11">
    <location>
        <begin position="1918"/>
        <end position="1943"/>
    </location>
</feature>
<feature type="transmembrane region" description="Helical" evidence="11">
    <location>
        <begin position="2063"/>
        <end position="2080"/>
    </location>
</feature>
<comment type="subcellular location">
    <subcellularLocation>
        <location evidence="2">Membrane</location>
    </subcellularLocation>
    <subcellularLocation>
        <location evidence="1 8">Nucleus</location>
    </subcellularLocation>
</comment>
<keyword evidence="7 8" id="KW-0539">Nucleus</keyword>
<proteinExistence type="predicted"/>
<evidence type="ECO:0000256" key="8">
    <source>
        <dbReference type="PROSITE-ProRule" id="PRU00475"/>
    </source>
</evidence>
<feature type="transmembrane region" description="Helical" evidence="11">
    <location>
        <begin position="1812"/>
        <end position="1840"/>
    </location>
</feature>
<sequence>MSMMTSAEGSGFTPRREFMRDQPATLNSFSLMAISGPNCIRLYSFPLPLLSALRRLLDSKNLVTALREDVAQQMCEIALGGKPWASAKSLPTEKLLVEILVVIYQHGYTYLSCLDYGRESDDRIAMAFSKPATRSLSPLSQTDSPIPTSSSLNKQPRRIPFALSFASATILRVIAPPLHSTPAILNAVRGAWPRGVVSEKKVGDGCFEFKLKGYKWFHEDTFATDSLRHILSLLSSLDVHSFSLLTSLTLTGRSRVKDLWIFTGPAASSVDSLPESPAPSILNGSHAELRRAVPEIPGVLSSHSLNSQQSLHRRMASEPIANSPTSPAHARATTDSGSGSPRRYSNSNVLRKPAPRAQMPVSVHDTDLPANEEGFRANPPSVVLEDEQNMTGIGASGHTPDVLYSTSPFHQNPIREREAPFSLHLPVGDVSPQAGVESDPHDPSPVVVPTQSSATHQSSSPHRVSSPPFLTPPLEDPTHHEDVMIHPDPNTPGTPPQLLSPNAFRDSTFSSASNSTEDIPIPIKWTGAERESVPPFPGGWQPTPIEEKPEDAGAFDSPRNDTIFEQDAFPTPDVQDVAHRVESPDLQAADLALRKSEAGLVGLIAATENPEVTEGKGWVVIDVEGKGDTTLAAPTDPSSPLVASPEPQTPVSPLVQKPTQDSSGSGTASPAPHPAAKAIAAIDAMEAKSKSSKSSKGSSESSPSGLRKFFSIGRKNSNPPSPAPSLQNISCPPLSSPASLPPFLLPTIRCPLLLLIPPLVPVVPCLSNAHMSPQKGSPHRALGRPPSCRKNRPRQRCTEAQLALATRSHPISQSYIARMSFYRQKQFQCEVTGKSGLDYFQAVASEKQEARTLHVRFPESLKAAVLKSVQWQVMGRLDHLVDAVFERYKDRYFQGERPSVPFTYYAKVDRVFPPKYSDDTSARDAFKPPPGSTSSALGLEDETPVHSLSGDLKEPAKDANARDDPKLYYYWVHVLELEKEKSHDKQKANAAKAAESDGKMIDSLREVQCDMMSRDRLSFSKSILRRFIRDCVDRDATVASPWTVKLAIAKRYGVDSDMPEETRKGVETIKKGEIDKRKKVWEDKEAPPTKRQKKMTAAQEEKAQKREREAAEKAEKQKAAKEEAERLAAEKKKKKPVRYPTEDLDVELTEKEKKAGMKVKRPVPSRVALPFNDNPSTFEAFLMTWNFLVVFGQPLHISPITLDEFEHAIQHSVAEPACPMLAEVHSSLIYNLRLVPFQRHAAVLSLYYERERLLGEGQEDVKVLGVSIDELTAAMADFGNTWERVPLRHSEGREGWEDALFGCLKDHATLLNFPTIREVLTRLLFAPDPHVDPCSTSSSSSRVSTPLPSAALTVPSNPAERYYSLPAADRIAILSFMSNLAISSKTIHGHMEYCEEQLTALRKEKIEVNRQKKQYSEEMNALRVEIKQNEAPTPPAPPPANNVDEDVVMLDLSDLSDVSGTESPPKKGKKHNKNLSSGPGKQREAARAKQASIKLATAEHRRLDEEVNKIERRLEGIEREFRKLLCSIRVKPLGKDRFYNRIWWFDGMGSGSLVGSGGVTQYGAGRIFIQGPSEFDVDMLLARKDEGIENRRQEEEGVEGMLGSGDWAVFSDQEELEEFVAWLNPKGHREVALKGVLTKWWPHITSGLRRRVADLNVNARIPEARRSTRAKTASGHDISREPYMLWTNRKATTWPPHSEERVVARLPTQVNDRTPLMHRSSASYTESSATTDKRGRSTFGQTLVKLFNCVAMLAGSGLLAAPLAFAYTGWLTGAFLVISYGWISSYTAKVLGRMILSDPKLRCYTDISKKAFGPWFTSLVSFVLCLELFPVSVLLVTLYADSLHCLLPHFSTNAYKLCSLVLILPTVFLPLSLLAYSSILGIISTILVIIVILIDGLTKQTSPGSLWSPAVTSLQVSNWTNLGIAFGLFMAGFGCHPVVISLARDMAQPEKFEHMINWAFGISAVTYALVGCVGYIMFGNLVSGEINIDLLKIDDYNKLLNRLVLWMLVLSPLTKFALVTQPLTSTLEFMMHIAEPRIGHEQSEQIEDKKTAFRKQVKQMLRVIVRIGAVLLSVATSIMVPAFSDVLAFLGCSSAFLLCIIGPLAANAAISRRCARTDWLIMVVALFMACWGTTAVFIQ</sequence>
<dbReference type="InterPro" id="IPR028941">
    <property type="entry name" value="WHIM2_dom"/>
</dbReference>
<evidence type="ECO:0000313" key="14">
    <source>
        <dbReference type="EMBL" id="KAK7064476.1"/>
    </source>
</evidence>
<feature type="region of interest" description="Disordered" evidence="10">
    <location>
        <begin position="425"/>
        <end position="497"/>
    </location>
</feature>
<accession>A0AAW0EIX5</accession>
<evidence type="ECO:0000259" key="13">
    <source>
        <dbReference type="PROSITE" id="PS51136"/>
    </source>
</evidence>
<feature type="region of interest" description="Disordered" evidence="10">
    <location>
        <begin position="1456"/>
        <end position="1491"/>
    </location>
</feature>
<evidence type="ECO:0000313" key="15">
    <source>
        <dbReference type="Proteomes" id="UP001362999"/>
    </source>
</evidence>
<keyword evidence="3 11" id="KW-0812">Transmembrane</keyword>
<feature type="compositionally biased region" description="Low complexity" evidence="10">
    <location>
        <begin position="692"/>
        <end position="704"/>
    </location>
</feature>
<dbReference type="Pfam" id="PF15612">
    <property type="entry name" value="WHIM1"/>
    <property type="match status" value="1"/>
</dbReference>
<evidence type="ECO:0000256" key="6">
    <source>
        <dbReference type="ARBA" id="ARBA00023136"/>
    </source>
</evidence>
<feature type="region of interest" description="Disordered" evidence="10">
    <location>
        <begin position="629"/>
        <end position="730"/>
    </location>
</feature>
<feature type="compositionally biased region" description="Low complexity" evidence="10">
    <location>
        <begin position="668"/>
        <end position="684"/>
    </location>
</feature>
<comment type="caution">
    <text evidence="14">The sequence shown here is derived from an EMBL/GenBank/DDBJ whole genome shotgun (WGS) entry which is preliminary data.</text>
</comment>
<feature type="transmembrane region" description="Helical" evidence="11">
    <location>
        <begin position="1770"/>
        <end position="1791"/>
    </location>
</feature>
<feature type="compositionally biased region" description="Polar residues" evidence="10">
    <location>
        <begin position="714"/>
        <end position="729"/>
    </location>
</feature>
<dbReference type="Pfam" id="PF10537">
    <property type="entry name" value="WAC_Acf1_DNA_bd"/>
    <property type="match status" value="1"/>
</dbReference>
<feature type="transmembrane region" description="Helical" evidence="11">
    <location>
        <begin position="2086"/>
        <end position="2107"/>
    </location>
</feature>
<evidence type="ECO:0000256" key="3">
    <source>
        <dbReference type="ARBA" id="ARBA00022692"/>
    </source>
</evidence>
<feature type="compositionally biased region" description="Basic and acidic residues" evidence="10">
    <location>
        <begin position="1079"/>
        <end position="1088"/>
    </location>
</feature>
<evidence type="ECO:0000256" key="7">
    <source>
        <dbReference type="ARBA" id="ARBA00023242"/>
    </source>
</evidence>
<feature type="transmembrane region" description="Helical" evidence="11">
    <location>
        <begin position="1852"/>
        <end position="1871"/>
    </location>
</feature>
<dbReference type="InterPro" id="IPR013136">
    <property type="entry name" value="WSTF_Acf1_Cbp146"/>
</dbReference>
<reference evidence="14 15" key="1">
    <citation type="journal article" date="2024" name="J Genomics">
        <title>Draft genome sequencing and assembly of Favolaschia claudopus CIRM-BRFM 2984 isolated from oak limbs.</title>
        <authorList>
            <person name="Navarro D."/>
            <person name="Drula E."/>
            <person name="Chaduli D."/>
            <person name="Cazenave R."/>
            <person name="Ahrendt S."/>
            <person name="Wang J."/>
            <person name="Lipzen A."/>
            <person name="Daum C."/>
            <person name="Barry K."/>
            <person name="Grigoriev I.V."/>
            <person name="Favel A."/>
            <person name="Rosso M.N."/>
            <person name="Martin F."/>
        </authorList>
    </citation>
    <scope>NUCLEOTIDE SEQUENCE [LARGE SCALE GENOMIC DNA]</scope>
    <source>
        <strain evidence="14 15">CIRM-BRFM 2984</strain>
    </source>
</reference>
<feature type="compositionally biased region" description="Basic residues" evidence="10">
    <location>
        <begin position="777"/>
        <end position="794"/>
    </location>
</feature>
<gene>
    <name evidence="14" type="ORF">R3P38DRAFT_3302014</name>
</gene>
<feature type="region of interest" description="Disordered" evidence="10">
    <location>
        <begin position="770"/>
        <end position="794"/>
    </location>
</feature>
<feature type="transmembrane region" description="Helical" evidence="11">
    <location>
        <begin position="1955"/>
        <end position="1979"/>
    </location>
</feature>
<dbReference type="InterPro" id="IPR028942">
    <property type="entry name" value="WHIM1_dom"/>
</dbReference>
<feature type="transmembrane region" description="Helical" evidence="11">
    <location>
        <begin position="1999"/>
        <end position="2018"/>
    </location>
</feature>
<dbReference type="GO" id="GO:0000785">
    <property type="term" value="C:chromatin"/>
    <property type="evidence" value="ECO:0007669"/>
    <property type="project" value="UniProtKB-ARBA"/>
</dbReference>
<dbReference type="InterPro" id="IPR013057">
    <property type="entry name" value="AA_transpt_TM"/>
</dbReference>
<dbReference type="GO" id="GO:0031509">
    <property type="term" value="P:subtelomeric heterochromatin formation"/>
    <property type="evidence" value="ECO:0007669"/>
    <property type="project" value="TreeGrafter"/>
</dbReference>
<keyword evidence="5 9" id="KW-0175">Coiled coil</keyword>
<dbReference type="InterPro" id="IPR018501">
    <property type="entry name" value="DDT_dom"/>
</dbReference>
<evidence type="ECO:0000256" key="4">
    <source>
        <dbReference type="ARBA" id="ARBA00022989"/>
    </source>
</evidence>
<feature type="domain" description="WAC" evidence="13">
    <location>
        <begin position="797"/>
        <end position="907"/>
    </location>
</feature>
<feature type="transmembrane region" description="Helical" evidence="11">
    <location>
        <begin position="2119"/>
        <end position="2138"/>
    </location>
</feature>